<dbReference type="GO" id="GO:0043025">
    <property type="term" value="C:neuronal cell body"/>
    <property type="evidence" value="ECO:0007669"/>
    <property type="project" value="TreeGrafter"/>
</dbReference>
<dbReference type="PANTHER" id="PTHR21143:SF134">
    <property type="entry name" value="GUSTATORY RECEPTOR"/>
    <property type="match status" value="1"/>
</dbReference>
<feature type="transmembrane region" description="Helical" evidence="8">
    <location>
        <begin position="293"/>
        <end position="310"/>
    </location>
</feature>
<feature type="transmembrane region" description="Helical" evidence="8">
    <location>
        <begin position="357"/>
        <end position="376"/>
    </location>
</feature>
<reference evidence="9" key="1">
    <citation type="submission" date="2020-02" db="EMBL/GenBank/DDBJ databases">
        <title>Relaxed selection underlies rapid genomic changes in the transitions from sociality to social parasitism in ants.</title>
        <authorList>
            <person name="Bi X."/>
        </authorList>
    </citation>
    <scope>NUCLEOTIDE SEQUENCE</scope>
    <source>
        <strain evidence="9">BGI-DK2014c</strain>
        <tissue evidence="9">Whole body</tissue>
    </source>
</reference>
<keyword evidence="5 8" id="KW-0472">Membrane</keyword>
<keyword evidence="6" id="KW-0675">Receptor</keyword>
<proteinExistence type="predicted"/>
<name>A0A836JZH8_9HYME</name>
<feature type="transmembrane region" description="Helical" evidence="8">
    <location>
        <begin position="854"/>
        <end position="874"/>
    </location>
</feature>
<feature type="non-terminal residue" evidence="9">
    <location>
        <position position="1"/>
    </location>
</feature>
<organism evidence="9 10">
    <name type="scientific">Pseudoatta argentina</name>
    <dbReference type="NCBI Taxonomy" id="621737"/>
    <lineage>
        <taxon>Eukaryota</taxon>
        <taxon>Metazoa</taxon>
        <taxon>Ecdysozoa</taxon>
        <taxon>Arthropoda</taxon>
        <taxon>Hexapoda</taxon>
        <taxon>Insecta</taxon>
        <taxon>Pterygota</taxon>
        <taxon>Neoptera</taxon>
        <taxon>Endopterygota</taxon>
        <taxon>Hymenoptera</taxon>
        <taxon>Apocrita</taxon>
        <taxon>Aculeata</taxon>
        <taxon>Formicoidea</taxon>
        <taxon>Formicidae</taxon>
        <taxon>Myrmicinae</taxon>
        <taxon>Pseudoatta</taxon>
    </lineage>
</organism>
<evidence type="ECO:0000256" key="5">
    <source>
        <dbReference type="ARBA" id="ARBA00023136"/>
    </source>
</evidence>
<dbReference type="InterPro" id="IPR013604">
    <property type="entry name" value="7TM_chemorcpt"/>
</dbReference>
<dbReference type="PANTHER" id="PTHR21143">
    <property type="entry name" value="INVERTEBRATE GUSTATORY RECEPTOR"/>
    <property type="match status" value="1"/>
</dbReference>
<feature type="transmembrane region" description="Helical" evidence="8">
    <location>
        <begin position="651"/>
        <end position="669"/>
    </location>
</feature>
<comment type="subcellular location">
    <subcellularLocation>
        <location evidence="1">Cell membrane</location>
        <topology evidence="1">Multi-pass membrane protein</topology>
    </subcellularLocation>
</comment>
<feature type="transmembrane region" description="Helical" evidence="8">
    <location>
        <begin position="89"/>
        <end position="111"/>
    </location>
</feature>
<keyword evidence="10" id="KW-1185">Reference proteome</keyword>
<dbReference type="Pfam" id="PF08395">
    <property type="entry name" value="7tm_7"/>
    <property type="match status" value="2"/>
</dbReference>
<feature type="transmembrane region" description="Helical" evidence="8">
    <location>
        <begin position="737"/>
        <end position="761"/>
    </location>
</feature>
<dbReference type="Proteomes" id="UP000668214">
    <property type="component" value="Unassembled WGS sequence"/>
</dbReference>
<dbReference type="GO" id="GO:0007165">
    <property type="term" value="P:signal transduction"/>
    <property type="evidence" value="ECO:0007669"/>
    <property type="project" value="UniProtKB-KW"/>
</dbReference>
<accession>A0A836JZH8</accession>
<feature type="transmembrane region" description="Helical" evidence="8">
    <location>
        <begin position="34"/>
        <end position="55"/>
    </location>
</feature>
<evidence type="ECO:0000256" key="8">
    <source>
        <dbReference type="SAM" id="Phobius"/>
    </source>
</evidence>
<evidence type="ECO:0000313" key="9">
    <source>
        <dbReference type="EMBL" id="KAG5325734.1"/>
    </source>
</evidence>
<dbReference type="GO" id="GO:0008049">
    <property type="term" value="P:male courtship behavior"/>
    <property type="evidence" value="ECO:0007669"/>
    <property type="project" value="TreeGrafter"/>
</dbReference>
<sequence>MDFESLMFPCITFCRILGIFPYKINAYPIKTNKFCYFLSIIVICTLCISDLYTLYNLDYKVFYDHIHNITSVPDINDPKTPELLERNCFYIFGGFTSVITFFLSGSRMHVLQDILEISSKLTQKSYKNLSELIHAKDILGFFLIIIQILIYYNGRYGERYDNISKALILYLHLLEFQMNMLYMNCVCVLKVCFKQINDGLFFQKFMPNDEPSLLEVTYQKQKNPFQLLQLKGLIKQHQTISNTLEKLQATFRWQLLSTSVMTFIEITFNIYFLFERMQGQKLSVTNLKNHYDLIVFSINYSIKILLVVWACETGKGEAIEIKTSVREVINNTSDEEIQSELKIFSLQLMQRDTVFCAKGLIVNAMLLTNTVVTFILNRSRMRLLQIITISLRLPQQSYENLSNLVHAKDIFGSLMYLRILMTNSKPYLLREIHRKQRNTLLLMQLKDLIKQHLVLQLFAMQLMHRKNIFSAKVLIVDATLLTTQINDNLMNLRRFVAHREPYFFREIYQKHPFLLMELKGLEKQHLTISGTVQMLTTIFSLQLLCTIILTFIQITFYLYFYLIRIQRGDSVNQGGNLESQVYYKTFITGITYLQLFSLQLMHRENIFSAKGFIVDATLLTELQLFSLQVMHRDNTFSAKSLTMDTTLLTTMNMHFIIKIYIIYITLLTFHMDMLYMNCVCILKACFKRINDNLENMRKYTMIYHLDKMCYKQRNPLLLIELRALKKQHLMISNTVQMLNIIFSLQLLATVILTFVRITFNLYCQILYLQRGIFLINIEDHIYNTFVIMILMYYFIKILLIIWACETGKNQTLQIGTIVHDVLNSIDDNEIKNEILQLFSLQILHRDNTFSAKSLIMDATLLTAIVGSVSTYLLILIQVLKMKYYCDDEIARNVTQIIH</sequence>
<keyword evidence="3 8" id="KW-0812">Transmembrane</keyword>
<feature type="transmembrane region" description="Helical" evidence="8">
    <location>
        <begin position="132"/>
        <end position="152"/>
    </location>
</feature>
<evidence type="ECO:0000256" key="1">
    <source>
        <dbReference type="ARBA" id="ARBA00004651"/>
    </source>
</evidence>
<evidence type="ECO:0000313" key="10">
    <source>
        <dbReference type="Proteomes" id="UP000668214"/>
    </source>
</evidence>
<feature type="transmembrane region" description="Helical" evidence="8">
    <location>
        <begin position="251"/>
        <end position="272"/>
    </location>
</feature>
<dbReference type="GO" id="GO:0007635">
    <property type="term" value="P:chemosensory behavior"/>
    <property type="evidence" value="ECO:0007669"/>
    <property type="project" value="TreeGrafter"/>
</dbReference>
<dbReference type="AlphaFoldDB" id="A0A836JZH8"/>
<comment type="caution">
    <text evidence="9">The sequence shown here is derived from an EMBL/GenBank/DDBJ whole genome shotgun (WGS) entry which is preliminary data.</text>
</comment>
<keyword evidence="7" id="KW-0807">Transducer</keyword>
<dbReference type="GO" id="GO:0005886">
    <property type="term" value="C:plasma membrane"/>
    <property type="evidence" value="ECO:0007669"/>
    <property type="project" value="UniProtKB-SubCell"/>
</dbReference>
<evidence type="ECO:0000256" key="4">
    <source>
        <dbReference type="ARBA" id="ARBA00022989"/>
    </source>
</evidence>
<protein>
    <submittedName>
        <fullName evidence="9">GR28B protein</fullName>
    </submittedName>
</protein>
<feature type="transmembrane region" description="Helical" evidence="8">
    <location>
        <begin position="6"/>
        <end position="22"/>
    </location>
</feature>
<evidence type="ECO:0000256" key="2">
    <source>
        <dbReference type="ARBA" id="ARBA00022475"/>
    </source>
</evidence>
<evidence type="ECO:0000256" key="7">
    <source>
        <dbReference type="ARBA" id="ARBA00023224"/>
    </source>
</evidence>
<dbReference type="GO" id="GO:0030425">
    <property type="term" value="C:dendrite"/>
    <property type="evidence" value="ECO:0007669"/>
    <property type="project" value="TreeGrafter"/>
</dbReference>
<evidence type="ECO:0000256" key="3">
    <source>
        <dbReference type="ARBA" id="ARBA00022692"/>
    </source>
</evidence>
<feature type="transmembrane region" description="Helical" evidence="8">
    <location>
        <begin position="781"/>
        <end position="804"/>
    </location>
</feature>
<keyword evidence="4 8" id="KW-1133">Transmembrane helix</keyword>
<feature type="non-terminal residue" evidence="9">
    <location>
        <position position="898"/>
    </location>
</feature>
<dbReference type="GO" id="GO:0050909">
    <property type="term" value="P:sensory perception of taste"/>
    <property type="evidence" value="ECO:0007669"/>
    <property type="project" value="InterPro"/>
</dbReference>
<feature type="transmembrane region" description="Helical" evidence="8">
    <location>
        <begin position="538"/>
        <end position="561"/>
    </location>
</feature>
<evidence type="ECO:0000256" key="6">
    <source>
        <dbReference type="ARBA" id="ARBA00023170"/>
    </source>
</evidence>
<keyword evidence="2" id="KW-1003">Cell membrane</keyword>
<dbReference type="GO" id="GO:0030424">
    <property type="term" value="C:axon"/>
    <property type="evidence" value="ECO:0007669"/>
    <property type="project" value="TreeGrafter"/>
</dbReference>
<dbReference type="EMBL" id="JAANIA010000244">
    <property type="protein sequence ID" value="KAG5325734.1"/>
    <property type="molecule type" value="Genomic_DNA"/>
</dbReference>
<gene>
    <name evidence="9" type="primary">Gr28b_2</name>
    <name evidence="9" type="ORF">G6Z78_0008808</name>
</gene>